<reference evidence="1" key="1">
    <citation type="journal article" date="2015" name="Nature">
        <title>Complex archaea that bridge the gap between prokaryotes and eukaryotes.</title>
        <authorList>
            <person name="Spang A."/>
            <person name="Saw J.H."/>
            <person name="Jorgensen S.L."/>
            <person name="Zaremba-Niedzwiedzka K."/>
            <person name="Martijn J."/>
            <person name="Lind A.E."/>
            <person name="van Eijk R."/>
            <person name="Schleper C."/>
            <person name="Guy L."/>
            <person name="Ettema T.J."/>
        </authorList>
    </citation>
    <scope>NUCLEOTIDE SEQUENCE</scope>
</reference>
<accession>A0A0F9HCD6</accession>
<organism evidence="1">
    <name type="scientific">marine sediment metagenome</name>
    <dbReference type="NCBI Taxonomy" id="412755"/>
    <lineage>
        <taxon>unclassified sequences</taxon>
        <taxon>metagenomes</taxon>
        <taxon>ecological metagenomes</taxon>
    </lineage>
</organism>
<comment type="caution">
    <text evidence="1">The sequence shown here is derived from an EMBL/GenBank/DDBJ whole genome shotgun (WGS) entry which is preliminary data.</text>
</comment>
<dbReference type="InterPro" id="IPR011386">
    <property type="entry name" value="Put_ATP-NAD_kin"/>
</dbReference>
<evidence type="ECO:0008006" key="2">
    <source>
        <dbReference type="Google" id="ProtNLM"/>
    </source>
</evidence>
<dbReference type="InterPro" id="IPR039065">
    <property type="entry name" value="AcoX-like"/>
</dbReference>
<dbReference type="PIRSF" id="PIRSF016907">
    <property type="entry name" value="Kin_ATP-NAD"/>
    <property type="match status" value="1"/>
</dbReference>
<dbReference type="GO" id="GO:0006741">
    <property type="term" value="P:NADP+ biosynthetic process"/>
    <property type="evidence" value="ECO:0007669"/>
    <property type="project" value="InterPro"/>
</dbReference>
<evidence type="ECO:0000313" key="1">
    <source>
        <dbReference type="EMBL" id="KKM00767.1"/>
    </source>
</evidence>
<dbReference type="PANTHER" id="PTHR40697:SF2">
    <property type="entry name" value="ATP-NAD KINASE-RELATED"/>
    <property type="match status" value="1"/>
</dbReference>
<dbReference type="PANTHER" id="PTHR40697">
    <property type="entry name" value="ACETOIN CATABOLISM PROTEIN X"/>
    <property type="match status" value="1"/>
</dbReference>
<gene>
    <name evidence="1" type="ORF">LCGC14_1801150</name>
</gene>
<dbReference type="Pfam" id="PF01513">
    <property type="entry name" value="NAD_kinase"/>
    <property type="match status" value="1"/>
</dbReference>
<sequence length="381" mass="42570">MNSLNKFKIGLIINPISGMGGSVGLKGTDGKLILEKAIKLGAKPSASSRARELLENLEGKKLDFYFITCSGLMGEFVLKEMNFDFKAVSHPIFRNVETLQQTSAQQTMIAAKIMAEITDLKLIVFIGGDGTARDIMNSIGKNVPCLGVPGGVKIYSSVFSLNPRAAASLILQYLWGEIPLKESEVLDIDEEEYRNGNLICKLYGSLLTPVNPEYSQNSKMASSHKDLSNQERIARKIFESLEENVYYLIGPGTTTKAITNKLENTHTILGVDLLLNKKLIAFDLNENQILEYITGKKTKIIISLIGRQGFLFGRGNLQFTPKILRMISPKNIIVIATKYKLQNINNQILRLDTRDPELDKLMKGFYRVHVDYDEIRICEAK</sequence>
<name>A0A0F9HCD6_9ZZZZ</name>
<protein>
    <recommendedName>
        <fullName evidence="2">ATP-NAD kinase</fullName>
    </recommendedName>
</protein>
<dbReference type="AlphaFoldDB" id="A0A0F9HCD6"/>
<dbReference type="InterPro" id="IPR002504">
    <property type="entry name" value="NADK"/>
</dbReference>
<dbReference type="Pfam" id="PF20143">
    <property type="entry name" value="NAD_kinase_C"/>
    <property type="match status" value="1"/>
</dbReference>
<dbReference type="EMBL" id="LAZR01017356">
    <property type="protein sequence ID" value="KKM00767.1"/>
    <property type="molecule type" value="Genomic_DNA"/>
</dbReference>
<proteinExistence type="predicted"/>
<dbReference type="GO" id="GO:0003951">
    <property type="term" value="F:NAD+ kinase activity"/>
    <property type="evidence" value="ECO:0007669"/>
    <property type="project" value="InterPro"/>
</dbReference>